<dbReference type="GO" id="GO:0006352">
    <property type="term" value="P:DNA-templated transcription initiation"/>
    <property type="evidence" value="ECO:0007669"/>
    <property type="project" value="InterPro"/>
</dbReference>
<evidence type="ECO:0000256" key="3">
    <source>
        <dbReference type="ARBA" id="ARBA00023082"/>
    </source>
</evidence>
<dbReference type="STRING" id="1117379.BABA_17162"/>
<dbReference type="SUPFAM" id="SSF88946">
    <property type="entry name" value="Sigma2 domain of RNA polymerase sigma factors"/>
    <property type="match status" value="1"/>
</dbReference>
<keyword evidence="4 6" id="KW-0238">DNA-binding</keyword>
<organism evidence="9 10">
    <name type="scientific">Neobacillus bataviensis LMG 21833</name>
    <dbReference type="NCBI Taxonomy" id="1117379"/>
    <lineage>
        <taxon>Bacteria</taxon>
        <taxon>Bacillati</taxon>
        <taxon>Bacillota</taxon>
        <taxon>Bacilli</taxon>
        <taxon>Bacillales</taxon>
        <taxon>Bacillaceae</taxon>
        <taxon>Neobacillus</taxon>
    </lineage>
</organism>
<dbReference type="Pfam" id="PF08281">
    <property type="entry name" value="Sigma70_r4_2"/>
    <property type="match status" value="1"/>
</dbReference>
<dbReference type="GO" id="GO:0006950">
    <property type="term" value="P:response to stress"/>
    <property type="evidence" value="ECO:0007669"/>
    <property type="project" value="UniProtKB-ARBA"/>
</dbReference>
<dbReference type="Gene3D" id="1.10.10.10">
    <property type="entry name" value="Winged helix-like DNA-binding domain superfamily/Winged helix DNA-binding domain"/>
    <property type="match status" value="1"/>
</dbReference>
<dbReference type="InterPro" id="IPR013325">
    <property type="entry name" value="RNA_pol_sigma_r2"/>
</dbReference>
<dbReference type="PANTHER" id="PTHR43133">
    <property type="entry name" value="RNA POLYMERASE ECF-TYPE SIGMA FACTO"/>
    <property type="match status" value="1"/>
</dbReference>
<proteinExistence type="inferred from homology"/>
<keyword evidence="5 6" id="KW-0804">Transcription</keyword>
<dbReference type="Gene3D" id="1.10.1740.10">
    <property type="match status" value="1"/>
</dbReference>
<sequence length="171" mass="19900">MNEIDFSEVYRMYYKRLFHISYSITRDLHLAEDVVQETFIKAMNKVNTIEEEKKMGAWLSVIATRTAIDYVRSERKKKAILMEQEMLECLGKEMKQNVEEEVELASLQDQVNAAIGTLTVEYQAVLNLKLLHGLKENEIASVLDIKPSTVKTRIYRARKQLKLLFLKQITA</sequence>
<evidence type="ECO:0000256" key="2">
    <source>
        <dbReference type="ARBA" id="ARBA00023015"/>
    </source>
</evidence>
<name>K6DZ50_9BACI</name>
<evidence type="ECO:0000256" key="5">
    <source>
        <dbReference type="ARBA" id="ARBA00023163"/>
    </source>
</evidence>
<feature type="domain" description="RNA polymerase sigma factor 70 region 4 type 2" evidence="8">
    <location>
        <begin position="110"/>
        <end position="161"/>
    </location>
</feature>
<comment type="similarity">
    <text evidence="1 6">Belongs to the sigma-70 factor family. ECF subfamily.</text>
</comment>
<dbReference type="InterPro" id="IPR014284">
    <property type="entry name" value="RNA_pol_sigma-70_dom"/>
</dbReference>
<dbReference type="CDD" id="cd06171">
    <property type="entry name" value="Sigma70_r4"/>
    <property type="match status" value="1"/>
</dbReference>
<dbReference type="Proteomes" id="UP000006316">
    <property type="component" value="Unassembled WGS sequence"/>
</dbReference>
<gene>
    <name evidence="9" type="ORF">BABA_17162</name>
</gene>
<evidence type="ECO:0000259" key="8">
    <source>
        <dbReference type="Pfam" id="PF08281"/>
    </source>
</evidence>
<dbReference type="PROSITE" id="PS01063">
    <property type="entry name" value="SIGMA70_ECF"/>
    <property type="match status" value="1"/>
</dbReference>
<evidence type="ECO:0000313" key="9">
    <source>
        <dbReference type="EMBL" id="EKN66161.1"/>
    </source>
</evidence>
<evidence type="ECO:0000313" key="10">
    <source>
        <dbReference type="Proteomes" id="UP000006316"/>
    </source>
</evidence>
<protein>
    <recommendedName>
        <fullName evidence="6">RNA polymerase sigma factor</fullName>
    </recommendedName>
</protein>
<reference evidence="9 10" key="1">
    <citation type="journal article" date="2012" name="Front. Microbiol.">
        <title>Redundancy and modularity in membrane-associated dissimilatory nitrate reduction in Bacillus.</title>
        <authorList>
            <person name="Heylen K."/>
            <person name="Keltjens J."/>
        </authorList>
    </citation>
    <scope>NUCLEOTIDE SEQUENCE [LARGE SCALE GENOMIC DNA]</scope>
    <source>
        <strain evidence="10">LMG 21833T</strain>
    </source>
</reference>
<keyword evidence="2 6" id="KW-0805">Transcription regulation</keyword>
<evidence type="ECO:0000256" key="1">
    <source>
        <dbReference type="ARBA" id="ARBA00010641"/>
    </source>
</evidence>
<evidence type="ECO:0000256" key="6">
    <source>
        <dbReference type="RuleBase" id="RU000716"/>
    </source>
</evidence>
<dbReference type="AlphaFoldDB" id="K6DZ50"/>
<dbReference type="PANTHER" id="PTHR43133:SF8">
    <property type="entry name" value="RNA POLYMERASE SIGMA FACTOR HI_1459-RELATED"/>
    <property type="match status" value="1"/>
</dbReference>
<dbReference type="GO" id="GO:0003677">
    <property type="term" value="F:DNA binding"/>
    <property type="evidence" value="ECO:0007669"/>
    <property type="project" value="UniProtKB-KW"/>
</dbReference>
<dbReference type="Pfam" id="PF04542">
    <property type="entry name" value="Sigma70_r2"/>
    <property type="match status" value="1"/>
</dbReference>
<dbReference type="InterPro" id="IPR000838">
    <property type="entry name" value="RNA_pol_sigma70_ECF_CS"/>
</dbReference>
<dbReference type="InterPro" id="IPR013324">
    <property type="entry name" value="RNA_pol_sigma_r3/r4-like"/>
</dbReference>
<dbReference type="NCBIfam" id="TIGR02937">
    <property type="entry name" value="sigma70-ECF"/>
    <property type="match status" value="1"/>
</dbReference>
<comment type="caution">
    <text evidence="9">The sequence shown here is derived from an EMBL/GenBank/DDBJ whole genome shotgun (WGS) entry which is preliminary data.</text>
</comment>
<dbReference type="PATRIC" id="fig|1117379.3.peg.3561"/>
<accession>K6DZ50</accession>
<dbReference type="eggNOG" id="COG1595">
    <property type="taxonomic scope" value="Bacteria"/>
</dbReference>
<keyword evidence="10" id="KW-1185">Reference proteome</keyword>
<dbReference type="InterPro" id="IPR013249">
    <property type="entry name" value="RNA_pol_sigma70_r4_t2"/>
</dbReference>
<dbReference type="SUPFAM" id="SSF88659">
    <property type="entry name" value="Sigma3 and sigma4 domains of RNA polymerase sigma factors"/>
    <property type="match status" value="1"/>
</dbReference>
<dbReference type="InterPro" id="IPR036388">
    <property type="entry name" value="WH-like_DNA-bd_sf"/>
</dbReference>
<evidence type="ECO:0000256" key="4">
    <source>
        <dbReference type="ARBA" id="ARBA00023125"/>
    </source>
</evidence>
<keyword evidence="3 6" id="KW-0731">Sigma factor</keyword>
<dbReference type="RefSeq" id="WP_007086428.1">
    <property type="nucleotide sequence ID" value="NZ_AJLS01000121.1"/>
</dbReference>
<evidence type="ECO:0000259" key="7">
    <source>
        <dbReference type="Pfam" id="PF04542"/>
    </source>
</evidence>
<dbReference type="InterPro" id="IPR007627">
    <property type="entry name" value="RNA_pol_sigma70_r2"/>
</dbReference>
<feature type="domain" description="RNA polymerase sigma-70 region 2" evidence="7">
    <location>
        <begin position="10"/>
        <end position="76"/>
    </location>
</feature>
<dbReference type="InterPro" id="IPR039425">
    <property type="entry name" value="RNA_pol_sigma-70-like"/>
</dbReference>
<dbReference type="EMBL" id="AJLS01000121">
    <property type="protein sequence ID" value="EKN66161.1"/>
    <property type="molecule type" value="Genomic_DNA"/>
</dbReference>
<dbReference type="GO" id="GO:0016987">
    <property type="term" value="F:sigma factor activity"/>
    <property type="evidence" value="ECO:0007669"/>
    <property type="project" value="UniProtKB-KW"/>
</dbReference>